<evidence type="ECO:0000313" key="2">
    <source>
        <dbReference type="EMBL" id="KAL2807672.1"/>
    </source>
</evidence>
<organism evidence="2 3">
    <name type="scientific">Aspergillus granulosus</name>
    <dbReference type="NCBI Taxonomy" id="176169"/>
    <lineage>
        <taxon>Eukaryota</taxon>
        <taxon>Fungi</taxon>
        <taxon>Dikarya</taxon>
        <taxon>Ascomycota</taxon>
        <taxon>Pezizomycotina</taxon>
        <taxon>Eurotiomycetes</taxon>
        <taxon>Eurotiomycetidae</taxon>
        <taxon>Eurotiales</taxon>
        <taxon>Aspergillaceae</taxon>
        <taxon>Aspergillus</taxon>
        <taxon>Aspergillus subgen. Nidulantes</taxon>
    </lineage>
</organism>
<dbReference type="EMBL" id="JBFXLT010000134">
    <property type="protein sequence ID" value="KAL2807672.1"/>
    <property type="molecule type" value="Genomic_DNA"/>
</dbReference>
<keyword evidence="1" id="KW-1133">Transmembrane helix</keyword>
<proteinExistence type="predicted"/>
<evidence type="ECO:0000313" key="3">
    <source>
        <dbReference type="Proteomes" id="UP001610334"/>
    </source>
</evidence>
<name>A0ABR4GYD7_9EURO</name>
<protein>
    <submittedName>
        <fullName evidence="2">Uncharacterized protein</fullName>
    </submittedName>
</protein>
<sequence length="94" mass="10434">MTLNSSQAPLLIITIVISYSGYSTITALSSLSFRRASGRLRSPNIRLHQQLHTPKPVANYTILTINDPYTIEYGVAIDPQLQSSPCLHTRTVYS</sequence>
<comment type="caution">
    <text evidence="2">The sequence shown here is derived from an EMBL/GenBank/DDBJ whole genome shotgun (WGS) entry which is preliminary data.</text>
</comment>
<keyword evidence="1" id="KW-0812">Transmembrane</keyword>
<keyword evidence="3" id="KW-1185">Reference proteome</keyword>
<reference evidence="2 3" key="1">
    <citation type="submission" date="2024-07" db="EMBL/GenBank/DDBJ databases">
        <title>Section-level genome sequencing and comparative genomics of Aspergillus sections Usti and Cavernicolus.</title>
        <authorList>
            <consortium name="Lawrence Berkeley National Laboratory"/>
            <person name="Nybo J.L."/>
            <person name="Vesth T.C."/>
            <person name="Theobald S."/>
            <person name="Frisvad J.C."/>
            <person name="Larsen T.O."/>
            <person name="Kjaerboelling I."/>
            <person name="Rothschild-Mancinelli K."/>
            <person name="Lyhne E.K."/>
            <person name="Kogle M.E."/>
            <person name="Barry K."/>
            <person name="Clum A."/>
            <person name="Na H."/>
            <person name="Ledsgaard L."/>
            <person name="Lin J."/>
            <person name="Lipzen A."/>
            <person name="Kuo A."/>
            <person name="Riley R."/>
            <person name="Mondo S."/>
            <person name="Labutti K."/>
            <person name="Haridas S."/>
            <person name="Pangalinan J."/>
            <person name="Salamov A.A."/>
            <person name="Simmons B.A."/>
            <person name="Magnuson J.K."/>
            <person name="Chen J."/>
            <person name="Drula E."/>
            <person name="Henrissat B."/>
            <person name="Wiebenga A."/>
            <person name="Lubbers R.J."/>
            <person name="Gomes A.C."/>
            <person name="Makela M.R."/>
            <person name="Stajich J."/>
            <person name="Grigoriev I.V."/>
            <person name="Mortensen U.H."/>
            <person name="De Vries R.P."/>
            <person name="Baker S.E."/>
            <person name="Andersen M.R."/>
        </authorList>
    </citation>
    <scope>NUCLEOTIDE SEQUENCE [LARGE SCALE GENOMIC DNA]</scope>
    <source>
        <strain evidence="2 3">CBS 588.65</strain>
    </source>
</reference>
<keyword evidence="1" id="KW-0472">Membrane</keyword>
<gene>
    <name evidence="2" type="ORF">BJX63DRAFT_62931</name>
</gene>
<dbReference type="Proteomes" id="UP001610334">
    <property type="component" value="Unassembled WGS sequence"/>
</dbReference>
<feature type="transmembrane region" description="Helical" evidence="1">
    <location>
        <begin position="12"/>
        <end position="33"/>
    </location>
</feature>
<accession>A0ABR4GYD7</accession>
<evidence type="ECO:0000256" key="1">
    <source>
        <dbReference type="SAM" id="Phobius"/>
    </source>
</evidence>